<organism evidence="3 4">
    <name type="scientific">Acorus gramineus</name>
    <name type="common">Dwarf sweet flag</name>
    <dbReference type="NCBI Taxonomy" id="55184"/>
    <lineage>
        <taxon>Eukaryota</taxon>
        <taxon>Viridiplantae</taxon>
        <taxon>Streptophyta</taxon>
        <taxon>Embryophyta</taxon>
        <taxon>Tracheophyta</taxon>
        <taxon>Spermatophyta</taxon>
        <taxon>Magnoliopsida</taxon>
        <taxon>Liliopsida</taxon>
        <taxon>Acoraceae</taxon>
        <taxon>Acorus</taxon>
    </lineage>
</organism>
<dbReference type="Proteomes" id="UP001179952">
    <property type="component" value="Unassembled WGS sequence"/>
</dbReference>
<dbReference type="EMBL" id="JAUJYN010000005">
    <property type="protein sequence ID" value="KAK1271188.1"/>
    <property type="molecule type" value="Genomic_DNA"/>
</dbReference>
<reference evidence="3" key="1">
    <citation type="journal article" date="2023" name="Nat. Commun.">
        <title>Diploid and tetraploid genomes of Acorus and the evolution of monocots.</title>
        <authorList>
            <person name="Ma L."/>
            <person name="Liu K.W."/>
            <person name="Li Z."/>
            <person name="Hsiao Y.Y."/>
            <person name="Qi Y."/>
            <person name="Fu T."/>
            <person name="Tang G.D."/>
            <person name="Zhang D."/>
            <person name="Sun W.H."/>
            <person name="Liu D.K."/>
            <person name="Li Y."/>
            <person name="Chen G.Z."/>
            <person name="Liu X.D."/>
            <person name="Liao X.Y."/>
            <person name="Jiang Y.T."/>
            <person name="Yu X."/>
            <person name="Hao Y."/>
            <person name="Huang J."/>
            <person name="Zhao X.W."/>
            <person name="Ke S."/>
            <person name="Chen Y.Y."/>
            <person name="Wu W.L."/>
            <person name="Hsu J.L."/>
            <person name="Lin Y.F."/>
            <person name="Huang M.D."/>
            <person name="Li C.Y."/>
            <person name="Huang L."/>
            <person name="Wang Z.W."/>
            <person name="Zhao X."/>
            <person name="Zhong W.Y."/>
            <person name="Peng D.H."/>
            <person name="Ahmad S."/>
            <person name="Lan S."/>
            <person name="Zhang J.S."/>
            <person name="Tsai W.C."/>
            <person name="Van de Peer Y."/>
            <person name="Liu Z.J."/>
        </authorList>
    </citation>
    <scope>NUCLEOTIDE SEQUENCE</scope>
    <source>
        <strain evidence="3">SCP</strain>
    </source>
</reference>
<evidence type="ECO:0000259" key="2">
    <source>
        <dbReference type="Pfam" id="PF03868"/>
    </source>
</evidence>
<reference evidence="3" key="2">
    <citation type="submission" date="2023-06" db="EMBL/GenBank/DDBJ databases">
        <authorList>
            <person name="Ma L."/>
            <person name="Liu K.-W."/>
            <person name="Li Z."/>
            <person name="Hsiao Y.-Y."/>
            <person name="Qi Y."/>
            <person name="Fu T."/>
            <person name="Tang G."/>
            <person name="Zhang D."/>
            <person name="Sun W.-H."/>
            <person name="Liu D.-K."/>
            <person name="Li Y."/>
            <person name="Chen G.-Z."/>
            <person name="Liu X.-D."/>
            <person name="Liao X.-Y."/>
            <person name="Jiang Y.-T."/>
            <person name="Yu X."/>
            <person name="Hao Y."/>
            <person name="Huang J."/>
            <person name="Zhao X.-W."/>
            <person name="Ke S."/>
            <person name="Chen Y.-Y."/>
            <person name="Wu W.-L."/>
            <person name="Hsu J.-L."/>
            <person name="Lin Y.-F."/>
            <person name="Huang M.-D."/>
            <person name="Li C.-Y."/>
            <person name="Huang L."/>
            <person name="Wang Z.-W."/>
            <person name="Zhao X."/>
            <person name="Zhong W.-Y."/>
            <person name="Peng D.-H."/>
            <person name="Ahmad S."/>
            <person name="Lan S."/>
            <person name="Zhang J.-S."/>
            <person name="Tsai W.-C."/>
            <person name="Van De Peer Y."/>
            <person name="Liu Z.-J."/>
        </authorList>
    </citation>
    <scope>NUCLEOTIDE SEQUENCE</scope>
    <source>
        <strain evidence="3">SCP</strain>
        <tissue evidence="3">Leaves</tissue>
    </source>
</reference>
<proteinExistence type="predicted"/>
<dbReference type="AlphaFoldDB" id="A0AAV9B495"/>
<keyword evidence="3" id="KW-0687">Ribonucleoprotein</keyword>
<gene>
    <name evidence="3" type="ORF">QJS04_geneDACA007702</name>
</gene>
<feature type="domain" description="Large ribosomal subunit protein uL6 N-terminal" evidence="2">
    <location>
        <begin position="7"/>
        <end position="37"/>
    </location>
</feature>
<dbReference type="InterPro" id="IPR005568">
    <property type="entry name" value="Ribosomal_uL6_N"/>
</dbReference>
<comment type="caution">
    <text evidence="3">The sequence shown here is derived from an EMBL/GenBank/DDBJ whole genome shotgun (WGS) entry which is preliminary data.</text>
</comment>
<protein>
    <submittedName>
        <fullName evidence="3">60S ribosomal protein L6</fullName>
    </submittedName>
</protein>
<dbReference type="GO" id="GO:0005840">
    <property type="term" value="C:ribosome"/>
    <property type="evidence" value="ECO:0007669"/>
    <property type="project" value="UniProtKB-KW"/>
</dbReference>
<accession>A0AAV9B495</accession>
<sequence>MALATEKNPRTSWNPALTWRIGKYSRSKMYHKREICDQGQEHQSLLQTREEAHPGGSGPQTSEVLPR</sequence>
<evidence type="ECO:0000313" key="3">
    <source>
        <dbReference type="EMBL" id="KAK1271188.1"/>
    </source>
</evidence>
<evidence type="ECO:0000313" key="4">
    <source>
        <dbReference type="Proteomes" id="UP001179952"/>
    </source>
</evidence>
<keyword evidence="4" id="KW-1185">Reference proteome</keyword>
<dbReference type="GO" id="GO:0006412">
    <property type="term" value="P:translation"/>
    <property type="evidence" value="ECO:0007669"/>
    <property type="project" value="InterPro"/>
</dbReference>
<dbReference type="Pfam" id="PF03868">
    <property type="entry name" value="Ribosomal_L6e_N"/>
    <property type="match status" value="1"/>
</dbReference>
<name>A0AAV9B495_ACOGR</name>
<dbReference type="GO" id="GO:0003735">
    <property type="term" value="F:structural constituent of ribosome"/>
    <property type="evidence" value="ECO:0007669"/>
    <property type="project" value="InterPro"/>
</dbReference>
<feature type="region of interest" description="Disordered" evidence="1">
    <location>
        <begin position="36"/>
        <end position="67"/>
    </location>
</feature>
<evidence type="ECO:0000256" key="1">
    <source>
        <dbReference type="SAM" id="MobiDB-lite"/>
    </source>
</evidence>
<keyword evidence="3" id="KW-0689">Ribosomal protein</keyword>